<evidence type="ECO:0000313" key="3">
    <source>
        <dbReference type="Proteomes" id="UP000294933"/>
    </source>
</evidence>
<accession>A0A4Y7PXF0</accession>
<dbReference type="Proteomes" id="UP000294933">
    <property type="component" value="Unassembled WGS sequence"/>
</dbReference>
<keyword evidence="1" id="KW-1133">Transmembrane helix</keyword>
<protein>
    <submittedName>
        <fullName evidence="2">Uncharacterized protein</fullName>
    </submittedName>
</protein>
<organism evidence="2 3">
    <name type="scientific">Rickenella mellea</name>
    <dbReference type="NCBI Taxonomy" id="50990"/>
    <lineage>
        <taxon>Eukaryota</taxon>
        <taxon>Fungi</taxon>
        <taxon>Dikarya</taxon>
        <taxon>Basidiomycota</taxon>
        <taxon>Agaricomycotina</taxon>
        <taxon>Agaricomycetes</taxon>
        <taxon>Hymenochaetales</taxon>
        <taxon>Rickenellaceae</taxon>
        <taxon>Rickenella</taxon>
    </lineage>
</organism>
<proteinExistence type="predicted"/>
<evidence type="ECO:0000256" key="1">
    <source>
        <dbReference type="SAM" id="Phobius"/>
    </source>
</evidence>
<feature type="transmembrane region" description="Helical" evidence="1">
    <location>
        <begin position="27"/>
        <end position="48"/>
    </location>
</feature>
<keyword evidence="3" id="KW-1185">Reference proteome</keyword>
<evidence type="ECO:0000313" key="2">
    <source>
        <dbReference type="EMBL" id="TDL19210.1"/>
    </source>
</evidence>
<keyword evidence="1" id="KW-0812">Transmembrane</keyword>
<dbReference type="VEuPathDB" id="FungiDB:BD410DRAFT_842291"/>
<gene>
    <name evidence="2" type="ORF">BD410DRAFT_842291</name>
</gene>
<keyword evidence="1" id="KW-0472">Membrane</keyword>
<dbReference type="OrthoDB" id="2443686at2759"/>
<reference evidence="2 3" key="1">
    <citation type="submission" date="2018-06" db="EMBL/GenBank/DDBJ databases">
        <title>A transcriptomic atlas of mushroom development highlights an independent origin of complex multicellularity.</title>
        <authorList>
            <consortium name="DOE Joint Genome Institute"/>
            <person name="Krizsan K."/>
            <person name="Almasi E."/>
            <person name="Merenyi Z."/>
            <person name="Sahu N."/>
            <person name="Viragh M."/>
            <person name="Koszo T."/>
            <person name="Mondo S."/>
            <person name="Kiss B."/>
            <person name="Balint B."/>
            <person name="Kues U."/>
            <person name="Barry K."/>
            <person name="Hegedus J.C."/>
            <person name="Henrissat B."/>
            <person name="Johnson J."/>
            <person name="Lipzen A."/>
            <person name="Ohm R."/>
            <person name="Nagy I."/>
            <person name="Pangilinan J."/>
            <person name="Yan J."/>
            <person name="Xiong Y."/>
            <person name="Grigoriev I.V."/>
            <person name="Hibbett D.S."/>
            <person name="Nagy L.G."/>
        </authorList>
    </citation>
    <scope>NUCLEOTIDE SEQUENCE [LARGE SCALE GENOMIC DNA]</scope>
    <source>
        <strain evidence="2 3">SZMC22713</strain>
    </source>
</reference>
<dbReference type="EMBL" id="ML170199">
    <property type="protein sequence ID" value="TDL19210.1"/>
    <property type="molecule type" value="Genomic_DNA"/>
</dbReference>
<dbReference type="AlphaFoldDB" id="A0A4Y7PXF0"/>
<name>A0A4Y7PXF0_9AGAM</name>
<sequence>MYKAGSSSPLFLSFQPNGNISSNSPTAVLSIMKFVHIAMLLAVVPAVLSQRAESVPRVAKREALCPAKSVCDCTGIAPGLFCGDGVLGCKIGDVYQCNKDGHTTCNFGVRKTCQKCNKLSCP</sequence>